<name>A0A2S9JH63_9HYPH</name>
<reference evidence="1 2" key="1">
    <citation type="submission" date="2018-02" db="EMBL/GenBank/DDBJ databases">
        <title>The draft genome of Phyllobacterium myrsinacearum DSM5892.</title>
        <authorList>
            <person name="Li L."/>
            <person name="Liu L."/>
            <person name="Zhang X."/>
            <person name="Wang T."/>
        </authorList>
    </citation>
    <scope>NUCLEOTIDE SEQUENCE [LARGE SCALE GENOMIC DNA]</scope>
    <source>
        <strain evidence="1 2">DSM 5892</strain>
    </source>
</reference>
<dbReference type="AlphaFoldDB" id="A0A2S9JH63"/>
<protein>
    <submittedName>
        <fullName evidence="1">Uncharacterized protein</fullName>
    </submittedName>
</protein>
<evidence type="ECO:0000313" key="2">
    <source>
        <dbReference type="Proteomes" id="UP000238563"/>
    </source>
</evidence>
<keyword evidence="2" id="KW-1185">Reference proteome</keyword>
<dbReference type="RefSeq" id="WP_105734830.1">
    <property type="nucleotide sequence ID" value="NZ_PVBT01000004.1"/>
</dbReference>
<dbReference type="EMBL" id="PVBT01000004">
    <property type="protein sequence ID" value="PRD52320.1"/>
    <property type="molecule type" value="Genomic_DNA"/>
</dbReference>
<comment type="caution">
    <text evidence="1">The sequence shown here is derived from an EMBL/GenBank/DDBJ whole genome shotgun (WGS) entry which is preliminary data.</text>
</comment>
<evidence type="ECO:0000313" key="1">
    <source>
        <dbReference type="EMBL" id="PRD52320.1"/>
    </source>
</evidence>
<sequence length="71" mass="8207">MHPSYGYRLLPSIMRSAENAIVMLRRYFRNPAIDLCNVAGNVLERYDQSFYNKKIKQNGGANAWKLVPVFV</sequence>
<accession>A0A2S9JH63</accession>
<gene>
    <name evidence="1" type="ORF">C5750_15610</name>
</gene>
<proteinExistence type="predicted"/>
<organism evidence="1 2">
    <name type="scientific">Phyllobacterium myrsinacearum</name>
    <dbReference type="NCBI Taxonomy" id="28101"/>
    <lineage>
        <taxon>Bacteria</taxon>
        <taxon>Pseudomonadati</taxon>
        <taxon>Pseudomonadota</taxon>
        <taxon>Alphaproteobacteria</taxon>
        <taxon>Hyphomicrobiales</taxon>
        <taxon>Phyllobacteriaceae</taxon>
        <taxon>Phyllobacterium</taxon>
    </lineage>
</organism>
<dbReference type="Proteomes" id="UP000238563">
    <property type="component" value="Unassembled WGS sequence"/>
</dbReference>